<organism evidence="1 2">
    <name type="scientific">Rhododendron griersonianum</name>
    <dbReference type="NCBI Taxonomy" id="479676"/>
    <lineage>
        <taxon>Eukaryota</taxon>
        <taxon>Viridiplantae</taxon>
        <taxon>Streptophyta</taxon>
        <taxon>Embryophyta</taxon>
        <taxon>Tracheophyta</taxon>
        <taxon>Spermatophyta</taxon>
        <taxon>Magnoliopsida</taxon>
        <taxon>eudicotyledons</taxon>
        <taxon>Gunneridae</taxon>
        <taxon>Pentapetalae</taxon>
        <taxon>asterids</taxon>
        <taxon>Ericales</taxon>
        <taxon>Ericaceae</taxon>
        <taxon>Ericoideae</taxon>
        <taxon>Rhodoreae</taxon>
        <taxon>Rhododendron</taxon>
    </lineage>
</organism>
<gene>
    <name evidence="1" type="ORF">RHGRI_029457</name>
</gene>
<dbReference type="EMBL" id="JACTNZ010000010">
    <property type="protein sequence ID" value="KAG5528801.1"/>
    <property type="molecule type" value="Genomic_DNA"/>
</dbReference>
<evidence type="ECO:0000313" key="2">
    <source>
        <dbReference type="Proteomes" id="UP000823749"/>
    </source>
</evidence>
<sequence>MVSCFNKLVLKRKASDDVLEETCRSKITRICSPEPNFLSPNLVTVSQRKKRYVKRGGTSSKVKKCFGVSDGSSVWDAGLCDVPVQQTFERLEADLQMVDCVSMISSDEGRVAGPKQPPSQC</sequence>
<comment type="caution">
    <text evidence="1">The sequence shown here is derived from an EMBL/GenBank/DDBJ whole genome shotgun (WGS) entry which is preliminary data.</text>
</comment>
<dbReference type="Proteomes" id="UP000823749">
    <property type="component" value="Chromosome 10"/>
</dbReference>
<accession>A0AAV6IJM3</accession>
<name>A0AAV6IJM3_9ERIC</name>
<proteinExistence type="predicted"/>
<reference evidence="1" key="1">
    <citation type="submission" date="2020-08" db="EMBL/GenBank/DDBJ databases">
        <title>Plant Genome Project.</title>
        <authorList>
            <person name="Zhang R.-G."/>
        </authorList>
    </citation>
    <scope>NUCLEOTIDE SEQUENCE</scope>
    <source>
        <strain evidence="1">WSP0</strain>
        <tissue evidence="1">Leaf</tissue>
    </source>
</reference>
<dbReference type="AlphaFoldDB" id="A0AAV6IJM3"/>
<evidence type="ECO:0000313" key="1">
    <source>
        <dbReference type="EMBL" id="KAG5528801.1"/>
    </source>
</evidence>
<keyword evidence="2" id="KW-1185">Reference proteome</keyword>
<protein>
    <submittedName>
        <fullName evidence="1">Uncharacterized protein</fullName>
    </submittedName>
</protein>